<protein>
    <submittedName>
        <fullName evidence="4">PREDICTED: TMV resistance N</fullName>
    </submittedName>
</protein>
<evidence type="ECO:0000313" key="4">
    <source>
        <dbReference type="EMBL" id="VVA40087.1"/>
    </source>
</evidence>
<evidence type="ECO:0000256" key="2">
    <source>
        <dbReference type="ARBA" id="ARBA00022737"/>
    </source>
</evidence>
<dbReference type="Gene3D" id="3.80.10.10">
    <property type="entry name" value="Ribonuclease Inhibitor"/>
    <property type="match status" value="1"/>
</dbReference>
<keyword evidence="1" id="KW-0433">Leucine-rich repeat</keyword>
<reference evidence="5" key="1">
    <citation type="journal article" date="2020" name="Plant J.">
        <title>Transposons played a major role in the diversification between the closely related almond and peach genomes: results from the almond genome sequence.</title>
        <authorList>
            <person name="Alioto T."/>
            <person name="Alexiou K.G."/>
            <person name="Bardil A."/>
            <person name="Barteri F."/>
            <person name="Castanera R."/>
            <person name="Cruz F."/>
            <person name="Dhingra A."/>
            <person name="Duval H."/>
            <person name="Fernandez I Marti A."/>
            <person name="Frias L."/>
            <person name="Galan B."/>
            <person name="Garcia J.L."/>
            <person name="Howad W."/>
            <person name="Gomez-Garrido J."/>
            <person name="Gut M."/>
            <person name="Julca I."/>
            <person name="Morata J."/>
            <person name="Puigdomenech P."/>
            <person name="Ribeca P."/>
            <person name="Rubio Cabetas M.J."/>
            <person name="Vlasova A."/>
            <person name="Wirthensohn M."/>
            <person name="Garcia-Mas J."/>
            <person name="Gabaldon T."/>
            <person name="Casacuberta J.M."/>
            <person name="Arus P."/>
        </authorList>
    </citation>
    <scope>NUCLEOTIDE SEQUENCE [LARGE SCALE GENOMIC DNA]</scope>
    <source>
        <strain evidence="5">cv. Texas</strain>
    </source>
</reference>
<dbReference type="PANTHER" id="PTHR47186">
    <property type="entry name" value="LEUCINE-RICH REPEAT-CONTAINING PROTEIN 57"/>
    <property type="match status" value="1"/>
</dbReference>
<gene>
    <name evidence="4" type="ORF">ALMOND_2B014682</name>
</gene>
<keyword evidence="2" id="KW-0677">Repeat</keyword>
<dbReference type="InterPro" id="IPR032675">
    <property type="entry name" value="LRR_dom_sf"/>
</dbReference>
<dbReference type="Pfam" id="PF20160">
    <property type="entry name" value="C-JID"/>
    <property type="match status" value="1"/>
</dbReference>
<organism evidence="4 5">
    <name type="scientific">Prunus dulcis</name>
    <name type="common">Almond</name>
    <name type="synonym">Amygdalus dulcis</name>
    <dbReference type="NCBI Taxonomy" id="3755"/>
    <lineage>
        <taxon>Eukaryota</taxon>
        <taxon>Viridiplantae</taxon>
        <taxon>Streptophyta</taxon>
        <taxon>Embryophyta</taxon>
        <taxon>Tracheophyta</taxon>
        <taxon>Spermatophyta</taxon>
        <taxon>Magnoliopsida</taxon>
        <taxon>eudicotyledons</taxon>
        <taxon>Gunneridae</taxon>
        <taxon>Pentapetalae</taxon>
        <taxon>rosids</taxon>
        <taxon>fabids</taxon>
        <taxon>Rosales</taxon>
        <taxon>Rosaceae</taxon>
        <taxon>Amygdaloideae</taxon>
        <taxon>Amygdaleae</taxon>
        <taxon>Prunus</taxon>
    </lineage>
</organism>
<name>A0A5E4GJP3_PRUDU</name>
<dbReference type="AlphaFoldDB" id="A0A5E4GJP3"/>
<dbReference type="PANTHER" id="PTHR47186:SF61">
    <property type="entry name" value="LEUCINE-RICH REPEAT-CONTAINING PROTEIN 57-RELATED"/>
    <property type="match status" value="1"/>
</dbReference>
<dbReference type="SUPFAM" id="SSF52058">
    <property type="entry name" value="L domain-like"/>
    <property type="match status" value="1"/>
</dbReference>
<evidence type="ECO:0000259" key="3">
    <source>
        <dbReference type="Pfam" id="PF20160"/>
    </source>
</evidence>
<evidence type="ECO:0000256" key="1">
    <source>
        <dbReference type="ARBA" id="ARBA00022614"/>
    </source>
</evidence>
<dbReference type="InterPro" id="IPR045344">
    <property type="entry name" value="C-JID"/>
</dbReference>
<sequence>MLRSLQELDLSGCSKLVLHTSTTAANHLHSTTRVRKKLNMLSEKIWQSIWLWRSWVSPRNKLESASLSMEIWPNCLGTLSLADCNLSEIPGDLSILSLLKHLNLSRNPILRLPENMNGLIMLQTLEIQGCTKLRTLPKLPRSLRKLHASYCTSLERITNLPNMFESLDSSLWKCKKLHEVQSLFNIKPLGRFDIEMISDMGLFNLESTGGSTEVEMTNYMTCTTRKGPLQGLYECGIISIFVHGNKIPDWFTYRSMGNSVLSIILPSNLNLKIRGLNVCVMYSRRPFWFSATNFLKVSNETKGLKWTYCPVAAGLPKKNQDMLWLSHWRFENDELEEGEQVHVSINEEFSFWAKEFCIQLVYEKDPSKSENITIQQETPPSSQIAAAGNVSASAFKYQFGAGKYFLSNHRARIHQC</sequence>
<dbReference type="InParanoid" id="A0A5E4GJP3"/>
<dbReference type="Gramene" id="VVA40087">
    <property type="protein sequence ID" value="VVA40087"/>
    <property type="gene ID" value="Prudul26B014682"/>
</dbReference>
<dbReference type="Proteomes" id="UP000327085">
    <property type="component" value="Chromosome 3"/>
</dbReference>
<proteinExistence type="predicted"/>
<dbReference type="EMBL" id="CABIKO010000909">
    <property type="protein sequence ID" value="VVA40087.1"/>
    <property type="molecule type" value="Genomic_DNA"/>
</dbReference>
<accession>A0A5E4GJP3</accession>
<dbReference type="OMA" id="ICIVCEE"/>
<evidence type="ECO:0000313" key="5">
    <source>
        <dbReference type="Proteomes" id="UP000327085"/>
    </source>
</evidence>
<feature type="domain" description="C-JID" evidence="3">
    <location>
        <begin position="243"/>
        <end position="366"/>
    </location>
</feature>